<dbReference type="InterPro" id="IPR029044">
    <property type="entry name" value="Nucleotide-diphossugar_trans"/>
</dbReference>
<organism evidence="4 5">
    <name type="scientific">Smittium culicis</name>
    <dbReference type="NCBI Taxonomy" id="133412"/>
    <lineage>
        <taxon>Eukaryota</taxon>
        <taxon>Fungi</taxon>
        <taxon>Fungi incertae sedis</taxon>
        <taxon>Zoopagomycota</taxon>
        <taxon>Kickxellomycotina</taxon>
        <taxon>Harpellomycetes</taxon>
        <taxon>Harpellales</taxon>
        <taxon>Legeriomycetaceae</taxon>
        <taxon>Smittium</taxon>
    </lineage>
</organism>
<dbReference type="Gene3D" id="3.90.550.10">
    <property type="entry name" value="Spore Coat Polysaccharide Biosynthesis Protein SpsA, Chain A"/>
    <property type="match status" value="1"/>
</dbReference>
<dbReference type="GO" id="GO:0000032">
    <property type="term" value="P:cell wall mannoprotein biosynthetic process"/>
    <property type="evidence" value="ECO:0007669"/>
    <property type="project" value="TreeGrafter"/>
</dbReference>
<gene>
    <name evidence="4" type="ORF">AYI70_g7537</name>
</gene>
<feature type="active site" description="Nucleophile" evidence="3">
    <location>
        <position position="290"/>
    </location>
</feature>
<dbReference type="FunFam" id="3.90.550.10:FF:000051">
    <property type="entry name" value="Alpha-1,2-mannosyltransferase (Ktr4)"/>
    <property type="match status" value="1"/>
</dbReference>
<dbReference type="GO" id="GO:0005794">
    <property type="term" value="C:Golgi apparatus"/>
    <property type="evidence" value="ECO:0007669"/>
    <property type="project" value="TreeGrafter"/>
</dbReference>
<evidence type="ECO:0000313" key="4">
    <source>
        <dbReference type="EMBL" id="OMJ15018.1"/>
    </source>
</evidence>
<dbReference type="GO" id="GO:0016020">
    <property type="term" value="C:membrane"/>
    <property type="evidence" value="ECO:0007669"/>
    <property type="project" value="InterPro"/>
</dbReference>
<evidence type="ECO:0000256" key="2">
    <source>
        <dbReference type="ARBA" id="ARBA00022679"/>
    </source>
</evidence>
<dbReference type="AlphaFoldDB" id="A0A1R1XK99"/>
<dbReference type="Pfam" id="PF01793">
    <property type="entry name" value="Glyco_transf_15"/>
    <property type="match status" value="1"/>
</dbReference>
<protein>
    <submittedName>
        <fullName evidence="4">Glycolipid 2-alpha-mannosyltransferase 1</fullName>
    </submittedName>
</protein>
<dbReference type="PANTHER" id="PTHR31121:SF6">
    <property type="entry name" value="ALPHA-1,2 MANNOSYLTRANSFERASE KTR1"/>
    <property type="match status" value="1"/>
</dbReference>
<dbReference type="SUPFAM" id="SSF53448">
    <property type="entry name" value="Nucleotide-diphospho-sugar transferases"/>
    <property type="match status" value="1"/>
</dbReference>
<dbReference type="PIRSF" id="PIRSF018153">
    <property type="entry name" value="Glyco_trans_15"/>
    <property type="match status" value="1"/>
</dbReference>
<evidence type="ECO:0000256" key="3">
    <source>
        <dbReference type="PIRSR" id="PIRSR018153-1"/>
    </source>
</evidence>
<dbReference type="PANTHER" id="PTHR31121">
    <property type="entry name" value="ALPHA-1,2 MANNOSYLTRANSFERASE KTR1"/>
    <property type="match status" value="1"/>
</dbReference>
<sequence length="400" mass="46920">MKLSISSIIYTIIYSSILTWWTKKLLGDFFHIDVANIVFTQTINKELEYTISAAKQFLENYQYGFKNNTIDVYSPDSPKPVKAAFVILVRNEELYKMKASMQGIEDRFNRKFNYPYVFLNDVPFTEAFKVNMRAMTKAKIEFGLIDKKHWGYPEHINQTYAAECRSRMAAEKVLYGSSESYRHMCRFNSGFFFEHPLVADLDYYWRIEPEVTYSCDIDYDPFMFMQENDIKYGFTIALYEYYNTIPTLWDSVKNFAKQYTHLIPKNNSLTWISHNNGTNYSGCHFWSNFEIGSLQFLRSKEYRTFFQFLDNAGGFFYERWGDAPVHSIAAAMFLAPQQIHWFEDIGYKHAPWENCPQNPDRLLKCSCDPATSAIHSYYAKCTVDWNSNVTSISPEIFASS</sequence>
<dbReference type="STRING" id="133412.A0A1R1XK99"/>
<dbReference type="EMBL" id="LSSN01002814">
    <property type="protein sequence ID" value="OMJ15018.1"/>
    <property type="molecule type" value="Genomic_DNA"/>
</dbReference>
<comment type="caution">
    <text evidence="4">The sequence shown here is derived from an EMBL/GenBank/DDBJ whole genome shotgun (WGS) entry which is preliminary data.</text>
</comment>
<reference evidence="4 5" key="1">
    <citation type="submission" date="2017-01" db="EMBL/GenBank/DDBJ databases">
        <authorList>
            <person name="Mah S.A."/>
            <person name="Swanson W.J."/>
            <person name="Moy G.W."/>
            <person name="Vacquier V.D."/>
        </authorList>
    </citation>
    <scope>NUCLEOTIDE SEQUENCE [LARGE SCALE GENOMIC DNA]</scope>
    <source>
        <strain evidence="4 5">GSMNP</strain>
    </source>
</reference>
<accession>A0A1R1XK99</accession>
<dbReference type="GO" id="GO:0006487">
    <property type="term" value="P:protein N-linked glycosylation"/>
    <property type="evidence" value="ECO:0007669"/>
    <property type="project" value="TreeGrafter"/>
</dbReference>
<keyword evidence="4" id="KW-0328">Glycosyltransferase</keyword>
<evidence type="ECO:0000256" key="1">
    <source>
        <dbReference type="ARBA" id="ARBA00007677"/>
    </source>
</evidence>
<dbReference type="OrthoDB" id="439943at2759"/>
<keyword evidence="2 4" id="KW-0808">Transferase</keyword>
<name>A0A1R1XK99_9FUNG</name>
<dbReference type="InterPro" id="IPR002685">
    <property type="entry name" value="Glyco_trans_15"/>
</dbReference>
<comment type="similarity">
    <text evidence="1">Belongs to the glycosyltransferase 15 family.</text>
</comment>
<evidence type="ECO:0000313" key="5">
    <source>
        <dbReference type="Proteomes" id="UP000187283"/>
    </source>
</evidence>
<keyword evidence="5" id="KW-1185">Reference proteome</keyword>
<dbReference type="GO" id="GO:0000026">
    <property type="term" value="F:alpha-1,2-mannosyltransferase activity"/>
    <property type="evidence" value="ECO:0007669"/>
    <property type="project" value="TreeGrafter"/>
</dbReference>
<dbReference type="Proteomes" id="UP000187283">
    <property type="component" value="Unassembled WGS sequence"/>
</dbReference>
<proteinExistence type="inferred from homology"/>